<proteinExistence type="predicted"/>
<evidence type="ECO:0000256" key="4">
    <source>
        <dbReference type="ARBA" id="ARBA00022989"/>
    </source>
</evidence>
<keyword evidence="3 6" id="KW-0812">Transmembrane</keyword>
<dbReference type="AlphaFoldDB" id="A0ABD5V5Q6"/>
<dbReference type="EMBL" id="JBHSXQ010000005">
    <property type="protein sequence ID" value="MFC6906755.1"/>
    <property type="molecule type" value="Genomic_DNA"/>
</dbReference>
<keyword evidence="5 6" id="KW-0472">Membrane</keyword>
<organism evidence="7 8">
    <name type="scientific">Halalkalicoccus tibetensis</name>
    <dbReference type="NCBI Taxonomy" id="175632"/>
    <lineage>
        <taxon>Archaea</taxon>
        <taxon>Methanobacteriati</taxon>
        <taxon>Methanobacteriota</taxon>
        <taxon>Stenosarchaea group</taxon>
        <taxon>Halobacteria</taxon>
        <taxon>Halobacteriales</taxon>
        <taxon>Halococcaceae</taxon>
        <taxon>Halalkalicoccus</taxon>
    </lineage>
</organism>
<dbReference type="Proteomes" id="UP001596312">
    <property type="component" value="Unassembled WGS sequence"/>
</dbReference>
<feature type="transmembrane region" description="Helical" evidence="6">
    <location>
        <begin position="57"/>
        <end position="79"/>
    </location>
</feature>
<keyword evidence="2" id="KW-1003">Cell membrane</keyword>
<evidence type="ECO:0000256" key="3">
    <source>
        <dbReference type="ARBA" id="ARBA00022692"/>
    </source>
</evidence>
<feature type="transmembrane region" description="Helical" evidence="6">
    <location>
        <begin position="21"/>
        <end position="45"/>
    </location>
</feature>
<evidence type="ECO:0000256" key="1">
    <source>
        <dbReference type="ARBA" id="ARBA00004651"/>
    </source>
</evidence>
<feature type="transmembrane region" description="Helical" evidence="6">
    <location>
        <begin position="112"/>
        <end position="140"/>
    </location>
</feature>
<protein>
    <submittedName>
        <fullName evidence="7">Phosphate-starvation-inducible PsiE family protein</fullName>
    </submittedName>
</protein>
<comment type="subcellular location">
    <subcellularLocation>
        <location evidence="1">Cell membrane</location>
        <topology evidence="1">Multi-pass membrane protein</topology>
    </subcellularLocation>
</comment>
<evidence type="ECO:0000313" key="7">
    <source>
        <dbReference type="EMBL" id="MFC6906755.1"/>
    </source>
</evidence>
<gene>
    <name evidence="7" type="ORF">ACFQGH_16295</name>
</gene>
<evidence type="ECO:0000256" key="5">
    <source>
        <dbReference type="ARBA" id="ARBA00023136"/>
    </source>
</evidence>
<reference evidence="7 8" key="1">
    <citation type="journal article" date="2019" name="Int. J. Syst. Evol. Microbiol.">
        <title>The Global Catalogue of Microorganisms (GCM) 10K type strain sequencing project: providing services to taxonomists for standard genome sequencing and annotation.</title>
        <authorList>
            <consortium name="The Broad Institute Genomics Platform"/>
            <consortium name="The Broad Institute Genome Sequencing Center for Infectious Disease"/>
            <person name="Wu L."/>
            <person name="Ma J."/>
        </authorList>
    </citation>
    <scope>NUCLEOTIDE SEQUENCE [LARGE SCALE GENOMIC DNA]</scope>
    <source>
        <strain evidence="7 8">CGMCC 1.3240</strain>
    </source>
</reference>
<keyword evidence="8" id="KW-1185">Reference proteome</keyword>
<evidence type="ECO:0000256" key="6">
    <source>
        <dbReference type="SAM" id="Phobius"/>
    </source>
</evidence>
<dbReference type="InterPro" id="IPR020948">
    <property type="entry name" value="P_starv_induced_PsiE-like"/>
</dbReference>
<name>A0ABD5V5Q6_9EURY</name>
<evidence type="ECO:0000313" key="8">
    <source>
        <dbReference type="Proteomes" id="UP001596312"/>
    </source>
</evidence>
<dbReference type="GO" id="GO:0005886">
    <property type="term" value="C:plasma membrane"/>
    <property type="evidence" value="ECO:0007669"/>
    <property type="project" value="UniProtKB-SubCell"/>
</dbReference>
<sequence>MNSLSDAIDLSERFIRGIEVIVAYLLVILFAAGAVDIGIGIIQLFLTGRILQPDSVIMLLDHVLLLLIIVELHQTIIAYSGGADRIEIVTTVVYAGVIAMVRKTILFRTSDYPGLIAALTAAGSYTLILVGLAVILLVLYRSRGT</sequence>
<dbReference type="RefSeq" id="WP_340605332.1">
    <property type="nucleotide sequence ID" value="NZ_JBBMXV010000005.1"/>
</dbReference>
<feature type="transmembrane region" description="Helical" evidence="6">
    <location>
        <begin position="86"/>
        <end position="106"/>
    </location>
</feature>
<evidence type="ECO:0000256" key="2">
    <source>
        <dbReference type="ARBA" id="ARBA00022475"/>
    </source>
</evidence>
<keyword evidence="4 6" id="KW-1133">Transmembrane helix</keyword>
<comment type="caution">
    <text evidence="7">The sequence shown here is derived from an EMBL/GenBank/DDBJ whole genome shotgun (WGS) entry which is preliminary data.</text>
</comment>
<dbReference type="Pfam" id="PF06146">
    <property type="entry name" value="PsiE"/>
    <property type="match status" value="1"/>
</dbReference>
<accession>A0ABD5V5Q6</accession>